<dbReference type="AlphaFoldDB" id="A0AAD5ICH3"/>
<dbReference type="Proteomes" id="UP001064489">
    <property type="component" value="Chromosome 2"/>
</dbReference>
<keyword evidence="2" id="KW-0812">Transmembrane</keyword>
<feature type="transmembrane region" description="Helical" evidence="2">
    <location>
        <begin position="160"/>
        <end position="185"/>
    </location>
</feature>
<feature type="transmembrane region" description="Helical" evidence="2">
    <location>
        <begin position="191"/>
        <end position="215"/>
    </location>
</feature>
<protein>
    <submittedName>
        <fullName evidence="3">Uncharacterized protein</fullName>
    </submittedName>
</protein>
<keyword evidence="2" id="KW-1133">Transmembrane helix</keyword>
<proteinExistence type="inferred from homology"/>
<evidence type="ECO:0000256" key="2">
    <source>
        <dbReference type="SAM" id="Phobius"/>
    </source>
</evidence>
<name>A0AAD5ICH3_ACENE</name>
<evidence type="ECO:0000313" key="3">
    <source>
        <dbReference type="EMBL" id="KAI9159752.1"/>
    </source>
</evidence>
<reference evidence="3" key="1">
    <citation type="journal article" date="2022" name="Plant J.">
        <title>Strategies of tolerance reflected in two North American maple genomes.</title>
        <authorList>
            <person name="McEvoy S.L."/>
            <person name="Sezen U.U."/>
            <person name="Trouern-Trend A."/>
            <person name="McMahon S.M."/>
            <person name="Schaberg P.G."/>
            <person name="Yang J."/>
            <person name="Wegrzyn J.L."/>
            <person name="Swenson N.G."/>
        </authorList>
    </citation>
    <scope>NUCLEOTIDE SEQUENCE</scope>
    <source>
        <strain evidence="3">91603</strain>
    </source>
</reference>
<dbReference type="Pfam" id="PF01554">
    <property type="entry name" value="MatE"/>
    <property type="match status" value="1"/>
</dbReference>
<evidence type="ECO:0000313" key="4">
    <source>
        <dbReference type="Proteomes" id="UP001064489"/>
    </source>
</evidence>
<dbReference type="InterPro" id="IPR002528">
    <property type="entry name" value="MATE_fam"/>
</dbReference>
<keyword evidence="2" id="KW-0472">Membrane</keyword>
<sequence length="235" mass="24975">MVAVSVSNYLLQVVSMMMVGHLGELSLSGVAIATSFTNVTGFIPLLGLACALDTLCGQAYGAQEYQKLGYSVWTNLLCYGHPQVGRLSVYAVMVLAIAEAVIVATALYCYRYLLGNGFSNEKGVVNYVAELVPLLSISVTMDSLHAVLSGVAGGSGWQHIAAYVNLGAYYLVGIPLAAVLCFALNLRGKGLWIGIMLGSTVQAIALAVITSFTNWKKQAMTARERIFDTTSSNDN</sequence>
<gene>
    <name evidence="3" type="ORF">LWI28_001601</name>
</gene>
<accession>A0AAD5ICH3</accession>
<organism evidence="3 4">
    <name type="scientific">Acer negundo</name>
    <name type="common">Box elder</name>
    <dbReference type="NCBI Taxonomy" id="4023"/>
    <lineage>
        <taxon>Eukaryota</taxon>
        <taxon>Viridiplantae</taxon>
        <taxon>Streptophyta</taxon>
        <taxon>Embryophyta</taxon>
        <taxon>Tracheophyta</taxon>
        <taxon>Spermatophyta</taxon>
        <taxon>Magnoliopsida</taxon>
        <taxon>eudicotyledons</taxon>
        <taxon>Gunneridae</taxon>
        <taxon>Pentapetalae</taxon>
        <taxon>rosids</taxon>
        <taxon>malvids</taxon>
        <taxon>Sapindales</taxon>
        <taxon>Sapindaceae</taxon>
        <taxon>Hippocastanoideae</taxon>
        <taxon>Acereae</taxon>
        <taxon>Acer</taxon>
    </lineage>
</organism>
<evidence type="ECO:0000256" key="1">
    <source>
        <dbReference type="ARBA" id="ARBA00010199"/>
    </source>
</evidence>
<reference evidence="3" key="2">
    <citation type="submission" date="2023-02" db="EMBL/GenBank/DDBJ databases">
        <authorList>
            <person name="Swenson N.G."/>
            <person name="Wegrzyn J.L."/>
            <person name="Mcevoy S.L."/>
        </authorList>
    </citation>
    <scope>NUCLEOTIDE SEQUENCE</scope>
    <source>
        <strain evidence="3">91603</strain>
        <tissue evidence="3">Leaf</tissue>
    </source>
</reference>
<comment type="similarity">
    <text evidence="1">Belongs to the multi antimicrobial extrusion (MATE) (TC 2.A.66.1) family.</text>
</comment>
<keyword evidence="4" id="KW-1185">Reference proteome</keyword>
<dbReference type="GO" id="GO:0015297">
    <property type="term" value="F:antiporter activity"/>
    <property type="evidence" value="ECO:0007669"/>
    <property type="project" value="InterPro"/>
</dbReference>
<feature type="transmembrane region" description="Helical" evidence="2">
    <location>
        <begin position="125"/>
        <end position="148"/>
    </location>
</feature>
<dbReference type="PANTHER" id="PTHR11206">
    <property type="entry name" value="MULTIDRUG RESISTANCE PROTEIN"/>
    <property type="match status" value="1"/>
</dbReference>
<feature type="transmembrane region" description="Helical" evidence="2">
    <location>
        <begin position="89"/>
        <end position="113"/>
    </location>
</feature>
<comment type="caution">
    <text evidence="3">The sequence shown here is derived from an EMBL/GenBank/DDBJ whole genome shotgun (WGS) entry which is preliminary data.</text>
</comment>
<dbReference type="GO" id="GO:0016020">
    <property type="term" value="C:membrane"/>
    <property type="evidence" value="ECO:0007669"/>
    <property type="project" value="InterPro"/>
</dbReference>
<dbReference type="EMBL" id="JAJSOW010000106">
    <property type="protein sequence ID" value="KAI9159752.1"/>
    <property type="molecule type" value="Genomic_DNA"/>
</dbReference>
<dbReference type="GO" id="GO:0042910">
    <property type="term" value="F:xenobiotic transmembrane transporter activity"/>
    <property type="evidence" value="ECO:0007669"/>
    <property type="project" value="InterPro"/>
</dbReference>